<keyword evidence="1" id="KW-0560">Oxidoreductase</keyword>
<keyword evidence="3" id="KW-0732">Signal</keyword>
<dbReference type="InterPro" id="IPR002347">
    <property type="entry name" value="SDR_fam"/>
</dbReference>
<evidence type="ECO:0000256" key="2">
    <source>
        <dbReference type="RuleBase" id="RU000363"/>
    </source>
</evidence>
<comment type="similarity">
    <text evidence="2">Belongs to the short-chain dehydrogenases/reductases (SDR) family.</text>
</comment>
<dbReference type="PANTHER" id="PTHR44269">
    <property type="entry name" value="DEHYDROGENASE/REDUCTASE SDR FAMILY MEMBER 7-RELATED"/>
    <property type="match status" value="1"/>
</dbReference>
<gene>
    <name evidence="4" type="primary">DHRS7_0</name>
    <name evidence="4" type="ORF">g.7571</name>
</gene>
<evidence type="ECO:0000313" key="4">
    <source>
        <dbReference type="EMBL" id="MDE49435.1"/>
    </source>
</evidence>
<dbReference type="PANTHER" id="PTHR44269:SF2">
    <property type="entry name" value="DEHYDROGENASE_REDUCTASE SDR FAMILY MEMBER 7"/>
    <property type="match status" value="1"/>
</dbReference>
<dbReference type="GO" id="GO:0016491">
    <property type="term" value="F:oxidoreductase activity"/>
    <property type="evidence" value="ECO:0007669"/>
    <property type="project" value="UniProtKB-KW"/>
</dbReference>
<sequence>MFGTLLFLILVGVCAYGFSKLDCHVYLWVLDRFFMSPTYTSHLRGQVVWITGASSGIGEYMAYEFAKVGCKLVLSGTNQARLDAVKAKCLDLDSSLSVNDILVLPFDISNYAIHKACLQQVLTHFQKVDILVNNAGRSQRANFERIDINVDEDMFRVNVFGPINLTREVVNFWKSTNQPGQVAVTSSVAGIFGAPYSSTYSATKFALHGYFECLRIEGYKSVKVTLLCPGPVHSRILESSYTEQPGVQVNQSHAPDSRRMSTERCAKLCLTAIVNRVNVAWISIQPALVCCYIAQYMPNVLVFIYTRFIGEEKFKKLRDGN</sequence>
<reference evidence="4" key="1">
    <citation type="submission" date="2018-10" db="EMBL/GenBank/DDBJ databases">
        <title>Transcriptome assembly of Aceria tosichella (Wheat curl mite) Type 2.</title>
        <authorList>
            <person name="Scully E.D."/>
            <person name="Geib S.M."/>
            <person name="Palmer N.A."/>
            <person name="Gupta A.K."/>
            <person name="Sarath G."/>
            <person name="Tatineni S."/>
        </authorList>
    </citation>
    <scope>NUCLEOTIDE SEQUENCE</scope>
    <source>
        <strain evidence="4">LincolnNE</strain>
    </source>
</reference>
<dbReference type="EMBL" id="GGYP01004664">
    <property type="protein sequence ID" value="MDE49435.1"/>
    <property type="molecule type" value="Transcribed_RNA"/>
</dbReference>
<dbReference type="PROSITE" id="PS00061">
    <property type="entry name" value="ADH_SHORT"/>
    <property type="match status" value="1"/>
</dbReference>
<organism evidence="4">
    <name type="scientific">Aceria tosichella</name>
    <name type="common">wheat curl mite</name>
    <dbReference type="NCBI Taxonomy" id="561515"/>
    <lineage>
        <taxon>Eukaryota</taxon>
        <taxon>Metazoa</taxon>
        <taxon>Ecdysozoa</taxon>
        <taxon>Arthropoda</taxon>
        <taxon>Chelicerata</taxon>
        <taxon>Arachnida</taxon>
        <taxon>Acari</taxon>
        <taxon>Acariformes</taxon>
        <taxon>Trombidiformes</taxon>
        <taxon>Prostigmata</taxon>
        <taxon>Eupodina</taxon>
        <taxon>Eriophyoidea</taxon>
        <taxon>Eriophyidae</taxon>
        <taxon>Eriophyinae</taxon>
        <taxon>Aceriini</taxon>
        <taxon>Aceria</taxon>
    </lineage>
</organism>
<feature type="chain" id="PRO_5026133341" evidence="3">
    <location>
        <begin position="16"/>
        <end position="321"/>
    </location>
</feature>
<name>A0A6G1SG32_9ACAR</name>
<dbReference type="AlphaFoldDB" id="A0A6G1SG32"/>
<evidence type="ECO:0000256" key="3">
    <source>
        <dbReference type="SAM" id="SignalP"/>
    </source>
</evidence>
<dbReference type="InterPro" id="IPR020904">
    <property type="entry name" value="Sc_DH/Rdtase_CS"/>
</dbReference>
<dbReference type="InterPro" id="IPR036291">
    <property type="entry name" value="NAD(P)-bd_dom_sf"/>
</dbReference>
<dbReference type="Gene3D" id="3.40.50.720">
    <property type="entry name" value="NAD(P)-binding Rossmann-like Domain"/>
    <property type="match status" value="1"/>
</dbReference>
<dbReference type="InterPro" id="IPR053011">
    <property type="entry name" value="SDR_family_member_7"/>
</dbReference>
<dbReference type="PRINTS" id="PR00080">
    <property type="entry name" value="SDRFAMILY"/>
</dbReference>
<dbReference type="Pfam" id="PF00106">
    <property type="entry name" value="adh_short"/>
    <property type="match status" value="1"/>
</dbReference>
<dbReference type="SUPFAM" id="SSF51735">
    <property type="entry name" value="NAD(P)-binding Rossmann-fold domains"/>
    <property type="match status" value="1"/>
</dbReference>
<feature type="signal peptide" evidence="3">
    <location>
        <begin position="1"/>
        <end position="15"/>
    </location>
</feature>
<proteinExistence type="inferred from homology"/>
<evidence type="ECO:0000256" key="1">
    <source>
        <dbReference type="ARBA" id="ARBA00023002"/>
    </source>
</evidence>
<protein>
    <submittedName>
        <fullName evidence="4">Dehydrogenase/reductase SDR family member 7</fullName>
    </submittedName>
</protein>
<accession>A0A6G1SG32</accession>
<dbReference type="PRINTS" id="PR00081">
    <property type="entry name" value="GDHRDH"/>
</dbReference>